<dbReference type="SUPFAM" id="SSF48371">
    <property type="entry name" value="ARM repeat"/>
    <property type="match status" value="1"/>
</dbReference>
<dbReference type="RefSeq" id="WP_359270594.1">
    <property type="nucleotide sequence ID" value="NZ_JBEZNA010000014.1"/>
</dbReference>
<accession>A0ABV3EMK2</accession>
<name>A0ABV3EMK2_9ACTN</name>
<keyword evidence="2" id="KW-1185">Reference proteome</keyword>
<evidence type="ECO:0000313" key="1">
    <source>
        <dbReference type="EMBL" id="MEU9577398.1"/>
    </source>
</evidence>
<comment type="caution">
    <text evidence="1">The sequence shown here is derived from an EMBL/GenBank/DDBJ whole genome shotgun (WGS) entry which is preliminary data.</text>
</comment>
<dbReference type="InterPro" id="IPR016024">
    <property type="entry name" value="ARM-type_fold"/>
</dbReference>
<organism evidence="1 2">
    <name type="scientific">Streptomyces chilikensis</name>
    <dbReference type="NCBI Taxonomy" id="1194079"/>
    <lineage>
        <taxon>Bacteria</taxon>
        <taxon>Bacillati</taxon>
        <taxon>Actinomycetota</taxon>
        <taxon>Actinomycetes</taxon>
        <taxon>Kitasatosporales</taxon>
        <taxon>Streptomycetaceae</taxon>
        <taxon>Streptomyces</taxon>
    </lineage>
</organism>
<protein>
    <recommendedName>
        <fullName evidence="3">HEAT repeat domain-containing protein</fullName>
    </recommendedName>
</protein>
<sequence length="330" mass="34736">MSADHGPTAADLLAHEKDPDRYAGTQFDVRAVVPRLPADPADAPWDGFTGPYGPVGDVPGHLAGLASADPEVADEALDGLWRSLHHQGTVYASAALAAPFLLRLAARPRTHDRQGILALVAACARGASTLGPTENVLWLTEGARGGRAYDTSGYLANWSMEAVQAAVTAHLGVLEPLLDDGDPQVRVMAAYTLAMASGPAPADALRRRAGTGTAPLVAASLVLAAAQLAHRHGQDAGPWLDALLRDPARPAEAAVAAALARLCFEEARPAPEELRPVLDGRLDDTLLRALDELPWLHHVGLGEGGLRHYVRYVFDPAYDPPPPPGSEPPF</sequence>
<proteinExistence type="predicted"/>
<evidence type="ECO:0000313" key="2">
    <source>
        <dbReference type="Proteomes" id="UP001551584"/>
    </source>
</evidence>
<gene>
    <name evidence="1" type="ORF">AB0D95_09050</name>
</gene>
<evidence type="ECO:0008006" key="3">
    <source>
        <dbReference type="Google" id="ProtNLM"/>
    </source>
</evidence>
<dbReference type="Proteomes" id="UP001551584">
    <property type="component" value="Unassembled WGS sequence"/>
</dbReference>
<dbReference type="EMBL" id="JBEZNA010000014">
    <property type="protein sequence ID" value="MEU9577398.1"/>
    <property type="molecule type" value="Genomic_DNA"/>
</dbReference>
<reference evidence="1 2" key="1">
    <citation type="submission" date="2024-06" db="EMBL/GenBank/DDBJ databases">
        <title>The Natural Products Discovery Center: Release of the First 8490 Sequenced Strains for Exploring Actinobacteria Biosynthetic Diversity.</title>
        <authorList>
            <person name="Kalkreuter E."/>
            <person name="Kautsar S.A."/>
            <person name="Yang D."/>
            <person name="Bader C.D."/>
            <person name="Teijaro C.N."/>
            <person name="Fluegel L."/>
            <person name="Davis C.M."/>
            <person name="Simpson J.R."/>
            <person name="Lauterbach L."/>
            <person name="Steele A.D."/>
            <person name="Gui C."/>
            <person name="Meng S."/>
            <person name="Li G."/>
            <person name="Viehrig K."/>
            <person name="Ye F."/>
            <person name="Su P."/>
            <person name="Kiefer A.F."/>
            <person name="Nichols A."/>
            <person name="Cepeda A.J."/>
            <person name="Yan W."/>
            <person name="Fan B."/>
            <person name="Jiang Y."/>
            <person name="Adhikari A."/>
            <person name="Zheng C.-J."/>
            <person name="Schuster L."/>
            <person name="Cowan T.M."/>
            <person name="Smanski M.J."/>
            <person name="Chevrette M.G."/>
            <person name="De Carvalho L.P.S."/>
            <person name="Shen B."/>
        </authorList>
    </citation>
    <scope>NUCLEOTIDE SEQUENCE [LARGE SCALE GENOMIC DNA]</scope>
    <source>
        <strain evidence="1 2">NPDC048117</strain>
    </source>
</reference>